<proteinExistence type="predicted"/>
<accession>A0ABW5D5I8</accession>
<dbReference type="RefSeq" id="WP_386819436.1">
    <property type="nucleotide sequence ID" value="NZ_JBHUIT010000006.1"/>
</dbReference>
<gene>
    <name evidence="1" type="ORF">ACFSSA_06475</name>
</gene>
<comment type="caution">
    <text evidence="1">The sequence shown here is derived from an EMBL/GenBank/DDBJ whole genome shotgun (WGS) entry which is preliminary data.</text>
</comment>
<reference evidence="2" key="1">
    <citation type="journal article" date="2019" name="Int. J. Syst. Evol. Microbiol.">
        <title>The Global Catalogue of Microorganisms (GCM) 10K type strain sequencing project: providing services to taxonomists for standard genome sequencing and annotation.</title>
        <authorList>
            <consortium name="The Broad Institute Genomics Platform"/>
            <consortium name="The Broad Institute Genome Sequencing Center for Infectious Disease"/>
            <person name="Wu L."/>
            <person name="Ma J."/>
        </authorList>
    </citation>
    <scope>NUCLEOTIDE SEQUENCE [LARGE SCALE GENOMIC DNA]</scope>
    <source>
        <strain evidence="2">CGMCC 4.7106</strain>
    </source>
</reference>
<dbReference type="EMBL" id="JBHUIT010000006">
    <property type="protein sequence ID" value="MFD2256312.1"/>
    <property type="molecule type" value="Genomic_DNA"/>
</dbReference>
<sequence>MKSHSYSWIWIALVCCLLHPVHLSHGQGEENPYRNWPEQWVLAYKRLDTFIKAKDLYWPTSDLTISEDGEIHHSLSINTTSSEHLTLCLFEYGSGSSEWAISTSTNSSEHGNRYLPKLNPGTYVALIRSFGTLGYQYHFPIVYLEVNHGDASAQKQSTSGLVVRTIRPGGAGLPDWPDRRVCVFSDFHVARDHRNPNDLKHRNELVDPSVVLALHNDGVIRRELLPEPELEKQLYWRIYKYNKLVATRPAAGQSSIAVADGIGSYRVFLCVNGPTGFMPVSNMISFPLFPSSDGGVECVPADKNRDNIPDAIAQIIDHGDGNPSRDPDRDEMMIRLWSDWKWTLTAGLQKPIGLIVDMEKRGLDE</sequence>
<keyword evidence="2" id="KW-1185">Reference proteome</keyword>
<protein>
    <submittedName>
        <fullName evidence="1">Uncharacterized protein</fullName>
    </submittedName>
</protein>
<name>A0ABW5D5I8_9BACT</name>
<evidence type="ECO:0000313" key="1">
    <source>
        <dbReference type="EMBL" id="MFD2256312.1"/>
    </source>
</evidence>
<dbReference type="Proteomes" id="UP001597375">
    <property type="component" value="Unassembled WGS sequence"/>
</dbReference>
<organism evidence="1 2">
    <name type="scientific">Luteolibacter algae</name>
    <dbReference type="NCBI Taxonomy" id="454151"/>
    <lineage>
        <taxon>Bacteria</taxon>
        <taxon>Pseudomonadati</taxon>
        <taxon>Verrucomicrobiota</taxon>
        <taxon>Verrucomicrobiia</taxon>
        <taxon>Verrucomicrobiales</taxon>
        <taxon>Verrucomicrobiaceae</taxon>
        <taxon>Luteolibacter</taxon>
    </lineage>
</organism>
<evidence type="ECO:0000313" key="2">
    <source>
        <dbReference type="Proteomes" id="UP001597375"/>
    </source>
</evidence>